<evidence type="ECO:0000256" key="1">
    <source>
        <dbReference type="SAM" id="MobiDB-lite"/>
    </source>
</evidence>
<sequence length="377" mass="39997">MHIGHYISGIGHAVLVGWVLFGGAMRSDAPEVEVMPVAMVSEEEFAALSAPQTGPAPETEVAVPETPEAEEDAPAMQSVPDDPVEQSAPPESAEAPQADDTPDAPEAPPERAVPETEQNMPDMPEAPGEDDAARLLPAPQEAPSAPAPRVAPTTVAPPDPEARIDDEMREATKPAEEPAETQSEEQEATAPEAAADEIVTEPKREEAAPVAPSRSLRPKARPSRPTQTAESPETPAAPDSPPEPDREDAVNDALAEAMNEAGQDEAPARPAGPPLSRGERDALRVAVQDCWVVDVGSRAADVTVTVGLSLDREGRVQGDIRLISASGGGDDAARTAFQAARRAVLRCQKGGFDLPAEKYEQWRDIEMTFNPENMRRK</sequence>
<reference evidence="2 3" key="1">
    <citation type="submission" date="2016-10" db="EMBL/GenBank/DDBJ databases">
        <authorList>
            <person name="de Groot N.N."/>
        </authorList>
    </citation>
    <scope>NUCLEOTIDE SEQUENCE [LARGE SCALE GENOMIC DNA]</scope>
    <source>
        <strain evidence="2 3">DSM 27842</strain>
    </source>
</reference>
<organism evidence="2 3">
    <name type="scientific">Salinihabitans flavidus</name>
    <dbReference type="NCBI Taxonomy" id="569882"/>
    <lineage>
        <taxon>Bacteria</taxon>
        <taxon>Pseudomonadati</taxon>
        <taxon>Pseudomonadota</taxon>
        <taxon>Alphaproteobacteria</taxon>
        <taxon>Rhodobacterales</taxon>
        <taxon>Roseobacteraceae</taxon>
        <taxon>Salinihabitans</taxon>
    </lineage>
</organism>
<dbReference type="SUPFAM" id="SSF74653">
    <property type="entry name" value="TolA/TonB C-terminal domain"/>
    <property type="match status" value="1"/>
</dbReference>
<dbReference type="STRING" id="569882.SAMN04490248_1085"/>
<evidence type="ECO:0008006" key="4">
    <source>
        <dbReference type="Google" id="ProtNLM"/>
    </source>
</evidence>
<dbReference type="Gene3D" id="3.30.1150.10">
    <property type="match status" value="1"/>
</dbReference>
<feature type="compositionally biased region" description="Basic and acidic residues" evidence="1">
    <location>
        <begin position="160"/>
        <end position="176"/>
    </location>
</feature>
<dbReference type="OrthoDB" id="7161229at2"/>
<feature type="compositionally biased region" description="Acidic residues" evidence="1">
    <location>
        <begin position="177"/>
        <end position="187"/>
    </location>
</feature>
<protein>
    <recommendedName>
        <fullName evidence="4">Cell division and transport-associated protein TolA</fullName>
    </recommendedName>
</protein>
<accession>A0A1H8R5H9</accession>
<feature type="compositionally biased region" description="Low complexity" evidence="1">
    <location>
        <begin position="85"/>
        <end position="99"/>
    </location>
</feature>
<dbReference type="AlphaFoldDB" id="A0A1H8R5H9"/>
<feature type="compositionally biased region" description="Low complexity" evidence="1">
    <location>
        <begin position="137"/>
        <end position="156"/>
    </location>
</feature>
<keyword evidence="3" id="KW-1185">Reference proteome</keyword>
<dbReference type="Proteomes" id="UP000198893">
    <property type="component" value="Unassembled WGS sequence"/>
</dbReference>
<gene>
    <name evidence="2" type="ORF">SAMN04490248_1085</name>
</gene>
<proteinExistence type="predicted"/>
<feature type="compositionally biased region" description="Low complexity" evidence="1">
    <location>
        <begin position="55"/>
        <end position="66"/>
    </location>
</feature>
<name>A0A1H8R5H9_9RHOB</name>
<evidence type="ECO:0000313" key="2">
    <source>
        <dbReference type="EMBL" id="SEO61652.1"/>
    </source>
</evidence>
<evidence type="ECO:0000313" key="3">
    <source>
        <dbReference type="Proteomes" id="UP000198893"/>
    </source>
</evidence>
<dbReference type="EMBL" id="FODS01000008">
    <property type="protein sequence ID" value="SEO61652.1"/>
    <property type="molecule type" value="Genomic_DNA"/>
</dbReference>
<feature type="region of interest" description="Disordered" evidence="1">
    <location>
        <begin position="46"/>
        <end position="277"/>
    </location>
</feature>
<dbReference type="RefSeq" id="WP_093117411.1">
    <property type="nucleotide sequence ID" value="NZ_FODS01000008.1"/>
</dbReference>